<reference evidence="2" key="1">
    <citation type="submission" date="2022-11" db="UniProtKB">
        <authorList>
            <consortium name="WormBaseParasite"/>
        </authorList>
    </citation>
    <scope>IDENTIFICATION</scope>
</reference>
<sequence>MRTSPVSSCISGLRIVRARAYPGADLGPRRSLAAVVTHLAFYLRRAAEHWRRSDVLLLCRARSATKFRNGWEPAADARRRALLRTTTVATRRPLPHPSAGRRPMQQRAVRLLLLSPAFGPGSPPFPHHRPGGFFRRRKLYARPPEMIFEFRMAASRRPSKLG</sequence>
<keyword evidence="1" id="KW-1185">Reference proteome</keyword>
<dbReference type="Proteomes" id="UP000887566">
    <property type="component" value="Unplaced"/>
</dbReference>
<evidence type="ECO:0000313" key="2">
    <source>
        <dbReference type="WBParaSite" id="PSAMB.scaffold1364size32511.g12718.t1"/>
    </source>
</evidence>
<evidence type="ECO:0000313" key="1">
    <source>
        <dbReference type="Proteomes" id="UP000887566"/>
    </source>
</evidence>
<protein>
    <submittedName>
        <fullName evidence="2">Uncharacterized protein</fullName>
    </submittedName>
</protein>
<proteinExistence type="predicted"/>
<organism evidence="1 2">
    <name type="scientific">Plectus sambesii</name>
    <dbReference type="NCBI Taxonomy" id="2011161"/>
    <lineage>
        <taxon>Eukaryota</taxon>
        <taxon>Metazoa</taxon>
        <taxon>Ecdysozoa</taxon>
        <taxon>Nematoda</taxon>
        <taxon>Chromadorea</taxon>
        <taxon>Plectida</taxon>
        <taxon>Plectina</taxon>
        <taxon>Plectoidea</taxon>
        <taxon>Plectidae</taxon>
        <taxon>Plectus</taxon>
    </lineage>
</organism>
<dbReference type="AlphaFoldDB" id="A0A914V0P4"/>
<accession>A0A914V0P4</accession>
<dbReference type="WBParaSite" id="PSAMB.scaffold1364size32511.g12718.t1">
    <property type="protein sequence ID" value="PSAMB.scaffold1364size32511.g12718.t1"/>
    <property type="gene ID" value="PSAMB.scaffold1364size32511.g12718"/>
</dbReference>
<name>A0A914V0P4_9BILA</name>